<dbReference type="AlphaFoldDB" id="A0A212KA67"/>
<dbReference type="PANTHER" id="PTHR13285:SF23">
    <property type="entry name" value="TEICHOIC ACID D-ALANYLTRANSFERASE"/>
    <property type="match status" value="1"/>
</dbReference>
<dbReference type="PANTHER" id="PTHR13285">
    <property type="entry name" value="ACYLTRANSFERASE"/>
    <property type="match status" value="1"/>
</dbReference>
<sequence length="483" mass="56016">MIFSTYSFVFIYLPLVLLLYFGMARYVSRRFQQIFLIVASLIFYGAIFFQGFEHLWYIALIMSSVIVNYSVATGVQNIERPPTRKIVFTIGVIFNVVLLGYYKYSNFFLENINYAFDTQFVIKHIMLPIGISFFTFQQIAFLISVLKREEKVPNFWDYTLFIVFFPQLVAGPIVFLKDVLHQYLDEKNRFFNAKNFSAGLFIFVIGLFKKAVIADTLDNFVFYSYLSPEKLGFATSWLTALSYSFQIYFDFSGYSDMAIGLAKMMNINLPVNFYSPYKSVSITEFWKRWHITLGRSLAVLIYYPLGGNRKGLARTCFNLFAVFFVSGIWHGAAWTFIVWGIAHGVVRIFERLFMKYLEKIPNLIRIFFTFMFVNAAWVLFRSPTFDIALAVLKNMFAPESFSFSGIAHMAYNTSITYPDSMAVIYVLAILSILTTLVFLYPKNSIDKYNEFKPTVKNAMVIALLFTVSVIHFSRVGAFIYFNF</sequence>
<dbReference type="GO" id="GO:0042121">
    <property type="term" value="P:alginic acid biosynthetic process"/>
    <property type="evidence" value="ECO:0007669"/>
    <property type="project" value="InterPro"/>
</dbReference>
<feature type="transmembrane region" description="Helical" evidence="10">
    <location>
        <begin position="317"/>
        <end position="342"/>
    </location>
</feature>
<dbReference type="Pfam" id="PF03062">
    <property type="entry name" value="MBOAT"/>
    <property type="match status" value="1"/>
</dbReference>
<evidence type="ECO:0000256" key="8">
    <source>
        <dbReference type="ARBA" id="ARBA00023315"/>
    </source>
</evidence>
<organism evidence="11">
    <name type="scientific">uncultured Dysgonomonas sp</name>
    <dbReference type="NCBI Taxonomy" id="206096"/>
    <lineage>
        <taxon>Bacteria</taxon>
        <taxon>Pseudomonadati</taxon>
        <taxon>Bacteroidota</taxon>
        <taxon>Bacteroidia</taxon>
        <taxon>Bacteroidales</taxon>
        <taxon>Dysgonomonadaceae</taxon>
        <taxon>Dysgonomonas</taxon>
        <taxon>environmental samples</taxon>
    </lineage>
</organism>
<evidence type="ECO:0000256" key="6">
    <source>
        <dbReference type="ARBA" id="ARBA00022989"/>
    </source>
</evidence>
<keyword evidence="6 10" id="KW-1133">Transmembrane helix</keyword>
<protein>
    <recommendedName>
        <fullName evidence="12">Membrane bound O-acyl transferase MBOAT family protein</fullName>
    </recommendedName>
</protein>
<evidence type="ECO:0000313" key="11">
    <source>
        <dbReference type="EMBL" id="SBW08527.1"/>
    </source>
</evidence>
<dbReference type="PIRSF" id="PIRSF016636">
    <property type="entry name" value="AlgI_DltB"/>
    <property type="match status" value="1"/>
</dbReference>
<evidence type="ECO:0000256" key="7">
    <source>
        <dbReference type="ARBA" id="ARBA00023136"/>
    </source>
</evidence>
<keyword evidence="4 9" id="KW-0808">Transferase</keyword>
<feature type="transmembrane region" description="Helical" evidence="10">
    <location>
        <begin position="86"/>
        <end position="104"/>
    </location>
</feature>
<feature type="transmembrane region" description="Helical" evidence="10">
    <location>
        <begin position="422"/>
        <end position="440"/>
    </location>
</feature>
<evidence type="ECO:0000256" key="2">
    <source>
        <dbReference type="ARBA" id="ARBA00010323"/>
    </source>
</evidence>
<reference evidence="11" key="1">
    <citation type="submission" date="2016-04" db="EMBL/GenBank/DDBJ databases">
        <authorList>
            <person name="Evans L.H."/>
            <person name="Alamgir A."/>
            <person name="Owens N."/>
            <person name="Weber N.D."/>
            <person name="Virtaneva K."/>
            <person name="Barbian K."/>
            <person name="Babar A."/>
            <person name="Rosenke K."/>
        </authorList>
    </citation>
    <scope>NUCLEOTIDE SEQUENCE</scope>
    <source>
        <strain evidence="11">86-2</strain>
    </source>
</reference>
<feature type="transmembrane region" description="Helical" evidence="10">
    <location>
        <begin position="55"/>
        <end position="74"/>
    </location>
</feature>
<evidence type="ECO:0008006" key="12">
    <source>
        <dbReference type="Google" id="ProtNLM"/>
    </source>
</evidence>
<evidence type="ECO:0000256" key="1">
    <source>
        <dbReference type="ARBA" id="ARBA00004651"/>
    </source>
</evidence>
<dbReference type="RefSeq" id="WP_296952154.1">
    <property type="nucleotide sequence ID" value="NZ_LT599021.1"/>
</dbReference>
<evidence type="ECO:0000256" key="10">
    <source>
        <dbReference type="SAM" id="Phobius"/>
    </source>
</evidence>
<gene>
    <name evidence="11" type="ORF">KL86DYS2_13395</name>
</gene>
<feature type="transmembrane region" description="Helical" evidence="10">
    <location>
        <begin position="460"/>
        <end position="481"/>
    </location>
</feature>
<comment type="similarity">
    <text evidence="2 9">Belongs to the membrane-bound acyltransferase family.</text>
</comment>
<dbReference type="PIRSF" id="PIRSF500217">
    <property type="entry name" value="AlgI"/>
    <property type="match status" value="1"/>
</dbReference>
<evidence type="ECO:0000256" key="3">
    <source>
        <dbReference type="ARBA" id="ARBA00022475"/>
    </source>
</evidence>
<proteinExistence type="inferred from homology"/>
<dbReference type="EMBL" id="FLUL01000001">
    <property type="protein sequence ID" value="SBW08527.1"/>
    <property type="molecule type" value="Genomic_DNA"/>
</dbReference>
<keyword evidence="5 10" id="KW-0812">Transmembrane</keyword>
<keyword evidence="7 9" id="KW-0472">Membrane</keyword>
<comment type="subcellular location">
    <subcellularLocation>
        <location evidence="1">Cell membrane</location>
        <topology evidence="1">Multi-pass membrane protein</topology>
    </subcellularLocation>
</comment>
<feature type="transmembrane region" description="Helical" evidence="10">
    <location>
        <begin position="158"/>
        <end position="176"/>
    </location>
</feature>
<dbReference type="GO" id="GO:0016746">
    <property type="term" value="F:acyltransferase activity"/>
    <property type="evidence" value="ECO:0007669"/>
    <property type="project" value="UniProtKB-KW"/>
</dbReference>
<accession>A0A212KA67</accession>
<dbReference type="GO" id="GO:0005886">
    <property type="term" value="C:plasma membrane"/>
    <property type="evidence" value="ECO:0007669"/>
    <property type="project" value="UniProtKB-SubCell"/>
</dbReference>
<evidence type="ECO:0000256" key="5">
    <source>
        <dbReference type="ARBA" id="ARBA00022692"/>
    </source>
</evidence>
<evidence type="ECO:0000256" key="4">
    <source>
        <dbReference type="ARBA" id="ARBA00022679"/>
    </source>
</evidence>
<dbReference type="InterPro" id="IPR004299">
    <property type="entry name" value="MBOAT_fam"/>
</dbReference>
<feature type="transmembrane region" description="Helical" evidence="10">
    <location>
        <begin position="6"/>
        <end position="24"/>
    </location>
</feature>
<feature type="transmembrane region" description="Helical" evidence="10">
    <location>
        <begin position="363"/>
        <end position="380"/>
    </location>
</feature>
<feature type="transmembrane region" description="Helical" evidence="10">
    <location>
        <begin position="31"/>
        <end position="49"/>
    </location>
</feature>
<keyword evidence="8 9" id="KW-0012">Acyltransferase</keyword>
<dbReference type="InterPro" id="IPR051085">
    <property type="entry name" value="MB_O-acyltransferase"/>
</dbReference>
<name>A0A212KA67_9BACT</name>
<keyword evidence="3 9" id="KW-1003">Cell membrane</keyword>
<dbReference type="InterPro" id="IPR028362">
    <property type="entry name" value="AlgI"/>
</dbReference>
<feature type="transmembrane region" description="Helical" evidence="10">
    <location>
        <begin position="124"/>
        <end position="146"/>
    </location>
</feature>
<dbReference type="InterPro" id="IPR024194">
    <property type="entry name" value="Ac/AlaTfrase_AlgI/DltB"/>
</dbReference>
<evidence type="ECO:0000256" key="9">
    <source>
        <dbReference type="PIRNR" id="PIRNR016636"/>
    </source>
</evidence>
<feature type="transmembrane region" description="Helical" evidence="10">
    <location>
        <begin position="196"/>
        <end position="213"/>
    </location>
</feature>